<protein>
    <submittedName>
        <fullName evidence="4">TetR family transcriptional regulator</fullName>
    </submittedName>
</protein>
<dbReference type="Gene3D" id="1.10.357.10">
    <property type="entry name" value="Tetracycline Repressor, domain 2"/>
    <property type="match status" value="1"/>
</dbReference>
<evidence type="ECO:0000256" key="2">
    <source>
        <dbReference type="PROSITE-ProRule" id="PRU00335"/>
    </source>
</evidence>
<dbReference type="Pfam" id="PF17754">
    <property type="entry name" value="TetR_C_14"/>
    <property type="match status" value="1"/>
</dbReference>
<dbReference type="AlphaFoldDB" id="A0A2A9G1J2"/>
<proteinExistence type="predicted"/>
<dbReference type="GO" id="GO:0003700">
    <property type="term" value="F:DNA-binding transcription factor activity"/>
    <property type="evidence" value="ECO:0007669"/>
    <property type="project" value="TreeGrafter"/>
</dbReference>
<accession>A0A2A9G1J2</accession>
<dbReference type="SUPFAM" id="SSF46689">
    <property type="entry name" value="Homeodomain-like"/>
    <property type="match status" value="1"/>
</dbReference>
<dbReference type="PANTHER" id="PTHR30055:SF226">
    <property type="entry name" value="HTH-TYPE TRANSCRIPTIONAL REGULATOR PKSA"/>
    <property type="match status" value="1"/>
</dbReference>
<feature type="domain" description="HTH tetR-type" evidence="3">
    <location>
        <begin position="4"/>
        <end position="64"/>
    </location>
</feature>
<evidence type="ECO:0000313" key="5">
    <source>
        <dbReference type="Proteomes" id="UP000243542"/>
    </source>
</evidence>
<dbReference type="Proteomes" id="UP000243542">
    <property type="component" value="Unassembled WGS sequence"/>
</dbReference>
<keyword evidence="1 2" id="KW-0238">DNA-binding</keyword>
<dbReference type="PANTHER" id="PTHR30055">
    <property type="entry name" value="HTH-TYPE TRANSCRIPTIONAL REGULATOR RUTR"/>
    <property type="match status" value="1"/>
</dbReference>
<evidence type="ECO:0000256" key="1">
    <source>
        <dbReference type="ARBA" id="ARBA00023125"/>
    </source>
</evidence>
<feature type="DNA-binding region" description="H-T-H motif" evidence="2">
    <location>
        <begin position="27"/>
        <end position="46"/>
    </location>
</feature>
<dbReference type="GO" id="GO:0000976">
    <property type="term" value="F:transcription cis-regulatory region binding"/>
    <property type="evidence" value="ECO:0007669"/>
    <property type="project" value="TreeGrafter"/>
</dbReference>
<dbReference type="RefSeq" id="WP_098509517.1">
    <property type="nucleotide sequence ID" value="NZ_JBIAKZ010000019.1"/>
</dbReference>
<dbReference type="InterPro" id="IPR001647">
    <property type="entry name" value="HTH_TetR"/>
</dbReference>
<dbReference type="PRINTS" id="PR00455">
    <property type="entry name" value="HTHTETR"/>
</dbReference>
<name>A0A2A9G1J2_9PSEU</name>
<dbReference type="EMBL" id="PDJK01000001">
    <property type="protein sequence ID" value="PFG56816.1"/>
    <property type="molecule type" value="Genomic_DNA"/>
</dbReference>
<dbReference type="PROSITE" id="PS50977">
    <property type="entry name" value="HTH_TETR_2"/>
    <property type="match status" value="1"/>
</dbReference>
<keyword evidence="5" id="KW-1185">Reference proteome</keyword>
<dbReference type="InterPro" id="IPR009057">
    <property type="entry name" value="Homeodomain-like_sf"/>
</dbReference>
<comment type="caution">
    <text evidence="4">The sequence shown here is derived from an EMBL/GenBank/DDBJ whole genome shotgun (WGS) entry which is preliminary data.</text>
</comment>
<evidence type="ECO:0000313" key="4">
    <source>
        <dbReference type="EMBL" id="PFG56816.1"/>
    </source>
</evidence>
<sequence>MPAKPARQRLTEAAFELFEERGYDQTTVDDITERAGVGRTTFFRAFRFKDEVIFPDHEVLLSAIGNRLEGADPPTALVAVTEAARLVLRHYVAEGDLALARYRLTRRVPALRAREIAGTQQYQQLFRDFMHRSLGGGEDTALRAELLAAAVVTAHNHVLRRWLRGQVENPEAEFDAAMADTVALFGARADEPETTVIAFRTGKDLSAVLPGLRRLLGNDGMPG</sequence>
<dbReference type="Pfam" id="PF00440">
    <property type="entry name" value="TetR_N"/>
    <property type="match status" value="1"/>
</dbReference>
<dbReference type="InterPro" id="IPR041347">
    <property type="entry name" value="MftR_C"/>
</dbReference>
<organism evidence="4 5">
    <name type="scientific">Amycolatopsis sulphurea</name>
    <dbReference type="NCBI Taxonomy" id="76022"/>
    <lineage>
        <taxon>Bacteria</taxon>
        <taxon>Bacillati</taxon>
        <taxon>Actinomycetota</taxon>
        <taxon>Actinomycetes</taxon>
        <taxon>Pseudonocardiales</taxon>
        <taxon>Pseudonocardiaceae</taxon>
        <taxon>Amycolatopsis</taxon>
    </lineage>
</organism>
<dbReference type="InterPro" id="IPR050109">
    <property type="entry name" value="HTH-type_TetR-like_transc_reg"/>
</dbReference>
<evidence type="ECO:0000259" key="3">
    <source>
        <dbReference type="PROSITE" id="PS50977"/>
    </source>
</evidence>
<reference evidence="4 5" key="1">
    <citation type="submission" date="2017-10" db="EMBL/GenBank/DDBJ databases">
        <title>Sequencing the genomes of 1000 actinobacteria strains.</title>
        <authorList>
            <person name="Klenk H.-P."/>
        </authorList>
    </citation>
    <scope>NUCLEOTIDE SEQUENCE [LARGE SCALE GENOMIC DNA]</scope>
    <source>
        <strain evidence="4 5">DSM 46092</strain>
    </source>
</reference>
<gene>
    <name evidence="4" type="ORF">ATK36_0346</name>
</gene>